<comment type="caution">
    <text evidence="1">The sequence shown here is derived from an EMBL/GenBank/DDBJ whole genome shotgun (WGS) entry which is preliminary data.</text>
</comment>
<dbReference type="AlphaFoldDB" id="X1J260"/>
<evidence type="ECO:0000313" key="1">
    <source>
        <dbReference type="EMBL" id="GAH72439.1"/>
    </source>
</evidence>
<feature type="non-terminal residue" evidence="1">
    <location>
        <position position="1"/>
    </location>
</feature>
<name>X1J260_9ZZZZ</name>
<dbReference type="EMBL" id="BARU01032556">
    <property type="protein sequence ID" value="GAH72439.1"/>
    <property type="molecule type" value="Genomic_DNA"/>
</dbReference>
<protein>
    <recommendedName>
        <fullName evidence="2">Thiamine pyrophosphate enzyme TPP-binding domain-containing protein</fullName>
    </recommendedName>
</protein>
<sequence length="92" mass="10632">LLERLIGKALRKKGFAMVEVVSQCVTYSGRWLGLNSPVEMMKWQKDNSISVEKARGLEKAELEGKIVIGVLVDREILTYHEKYRKLFHEKVI</sequence>
<reference evidence="1" key="1">
    <citation type="journal article" date="2014" name="Front. Microbiol.">
        <title>High frequency of phylogenetically diverse reductive dehalogenase-homologous genes in deep subseafloor sedimentary metagenomes.</title>
        <authorList>
            <person name="Kawai M."/>
            <person name="Futagami T."/>
            <person name="Toyoda A."/>
            <person name="Takaki Y."/>
            <person name="Nishi S."/>
            <person name="Hori S."/>
            <person name="Arai W."/>
            <person name="Tsubouchi T."/>
            <person name="Morono Y."/>
            <person name="Uchiyama I."/>
            <person name="Ito T."/>
            <person name="Fujiyama A."/>
            <person name="Inagaki F."/>
            <person name="Takami H."/>
        </authorList>
    </citation>
    <scope>NUCLEOTIDE SEQUENCE</scope>
    <source>
        <strain evidence="1">Expedition CK06-06</strain>
    </source>
</reference>
<evidence type="ECO:0008006" key="2">
    <source>
        <dbReference type="Google" id="ProtNLM"/>
    </source>
</evidence>
<organism evidence="1">
    <name type="scientific">marine sediment metagenome</name>
    <dbReference type="NCBI Taxonomy" id="412755"/>
    <lineage>
        <taxon>unclassified sequences</taxon>
        <taxon>metagenomes</taxon>
        <taxon>ecological metagenomes</taxon>
    </lineage>
</organism>
<gene>
    <name evidence="1" type="ORF">S03H2_51331</name>
</gene>
<proteinExistence type="predicted"/>
<accession>X1J260</accession>